<dbReference type="Proteomes" id="UP000055045">
    <property type="component" value="Unassembled WGS sequence"/>
</dbReference>
<organism evidence="1 2">
    <name type="scientific">Penicillium freii</name>
    <dbReference type="NCBI Taxonomy" id="48697"/>
    <lineage>
        <taxon>Eukaryota</taxon>
        <taxon>Fungi</taxon>
        <taxon>Dikarya</taxon>
        <taxon>Ascomycota</taxon>
        <taxon>Pezizomycotina</taxon>
        <taxon>Eurotiomycetes</taxon>
        <taxon>Eurotiomycetidae</taxon>
        <taxon>Eurotiales</taxon>
        <taxon>Aspergillaceae</taxon>
        <taxon>Penicillium</taxon>
    </lineage>
</organism>
<name>A0A101MKU8_PENFR</name>
<protein>
    <submittedName>
        <fullName evidence="1">Uncharacterized protein</fullName>
    </submittedName>
</protein>
<evidence type="ECO:0000313" key="2">
    <source>
        <dbReference type="Proteomes" id="UP000055045"/>
    </source>
</evidence>
<sequence>MLYQVSPPIPMCTPNSHLCDPHSPWSAAWVLGLSAVNSSVSILEACFHRDDLNGCVAAYTQLAPQRAWLLTIANI</sequence>
<comment type="caution">
    <text evidence="1">The sequence shown here is derived from an EMBL/GenBank/DDBJ whole genome shotgun (WGS) entry which is preliminary data.</text>
</comment>
<dbReference type="AlphaFoldDB" id="A0A101MKU8"/>
<reference evidence="1 2" key="1">
    <citation type="submission" date="2015-10" db="EMBL/GenBank/DDBJ databases">
        <title>Genome sequencing of Penicillium freii.</title>
        <authorList>
            <person name="Nguyen H.D."/>
            <person name="Visagie C.M."/>
            <person name="Seifert K.A."/>
        </authorList>
    </citation>
    <scope>NUCLEOTIDE SEQUENCE [LARGE SCALE GENOMIC DNA]</scope>
    <source>
        <strain evidence="1 2">DAOM 242723</strain>
    </source>
</reference>
<dbReference type="EMBL" id="LLXE01000101">
    <property type="protein sequence ID" value="KUM62414.1"/>
    <property type="molecule type" value="Genomic_DNA"/>
</dbReference>
<gene>
    <name evidence="1" type="ORF">ACN42_g4689</name>
</gene>
<evidence type="ECO:0000313" key="1">
    <source>
        <dbReference type="EMBL" id="KUM62414.1"/>
    </source>
</evidence>
<keyword evidence="2" id="KW-1185">Reference proteome</keyword>
<proteinExistence type="predicted"/>
<accession>A0A101MKU8</accession>